<dbReference type="GO" id="GO:0009253">
    <property type="term" value="P:peptidoglycan catabolic process"/>
    <property type="evidence" value="ECO:0007669"/>
    <property type="project" value="InterPro"/>
</dbReference>
<dbReference type="InterPro" id="IPR002508">
    <property type="entry name" value="MurNAc-LAA_cat"/>
</dbReference>
<evidence type="ECO:0000256" key="1">
    <source>
        <dbReference type="ARBA" id="ARBA00022801"/>
    </source>
</evidence>
<dbReference type="AlphaFoldDB" id="S4AQ78"/>
<evidence type="ECO:0000313" key="4">
    <source>
        <dbReference type="EMBL" id="EPH43612.1"/>
    </source>
</evidence>
<evidence type="ECO:0000313" key="5">
    <source>
        <dbReference type="Proteomes" id="UP000014629"/>
    </source>
</evidence>
<feature type="region of interest" description="Disordered" evidence="2">
    <location>
        <begin position="44"/>
        <end position="130"/>
    </location>
</feature>
<dbReference type="SMART" id="SM00646">
    <property type="entry name" value="Ami_3"/>
    <property type="match status" value="1"/>
</dbReference>
<keyword evidence="5" id="KW-1185">Reference proteome</keyword>
<keyword evidence="1" id="KW-0378">Hydrolase</keyword>
<dbReference type="RefSeq" id="WP_016641467.1">
    <property type="nucleotide sequence ID" value="NZ_AOPZ01000150.1"/>
</dbReference>
<proteinExistence type="predicted"/>
<dbReference type="Proteomes" id="UP000014629">
    <property type="component" value="Unassembled WGS sequence"/>
</dbReference>
<dbReference type="Gene3D" id="3.40.630.40">
    <property type="entry name" value="Zn-dependent exopeptidases"/>
    <property type="match status" value="1"/>
</dbReference>
<dbReference type="InterPro" id="IPR050695">
    <property type="entry name" value="N-acetylmuramoyl_amidase_3"/>
</dbReference>
<dbReference type="PANTHER" id="PTHR30404:SF0">
    <property type="entry name" value="N-ACETYLMURAMOYL-L-ALANINE AMIDASE AMIC"/>
    <property type="match status" value="1"/>
</dbReference>
<protein>
    <submittedName>
        <fullName evidence="4">Putative cell wall amidase LytH</fullName>
    </submittedName>
</protein>
<feature type="compositionally biased region" description="Polar residues" evidence="2">
    <location>
        <begin position="57"/>
        <end position="69"/>
    </location>
</feature>
<organism evidence="4 5">
    <name type="scientific">Streptomyces aurantiacus JA 4570</name>
    <dbReference type="NCBI Taxonomy" id="1286094"/>
    <lineage>
        <taxon>Bacteria</taxon>
        <taxon>Bacillati</taxon>
        <taxon>Actinomycetota</taxon>
        <taxon>Actinomycetes</taxon>
        <taxon>Kitasatosporales</taxon>
        <taxon>Streptomycetaceae</taxon>
        <taxon>Streptomyces</taxon>
        <taxon>Streptomyces aurantiacus group</taxon>
    </lineage>
</organism>
<reference evidence="4 5" key="1">
    <citation type="submission" date="2013-02" db="EMBL/GenBank/DDBJ databases">
        <title>Draft Genome Sequence of Streptomyces aurantiacus, Which Produces Setomimycin.</title>
        <authorList>
            <person name="Gruening B.A."/>
            <person name="Praeg A."/>
            <person name="Erxleben A."/>
            <person name="Guenther S."/>
            <person name="Mueller M."/>
        </authorList>
    </citation>
    <scope>NUCLEOTIDE SEQUENCE [LARGE SCALE GENOMIC DNA]</scope>
    <source>
        <strain evidence="4 5">JA 4570</strain>
    </source>
</reference>
<dbReference type="GO" id="GO:0008745">
    <property type="term" value="F:N-acetylmuramoyl-L-alanine amidase activity"/>
    <property type="evidence" value="ECO:0007669"/>
    <property type="project" value="InterPro"/>
</dbReference>
<name>S4AQ78_9ACTN</name>
<evidence type="ECO:0000256" key="2">
    <source>
        <dbReference type="SAM" id="MobiDB-lite"/>
    </source>
</evidence>
<comment type="caution">
    <text evidence="4">The sequence shown here is derived from an EMBL/GenBank/DDBJ whole genome shotgun (WGS) entry which is preliminary data.</text>
</comment>
<evidence type="ECO:0000259" key="3">
    <source>
        <dbReference type="SMART" id="SM00646"/>
    </source>
</evidence>
<accession>S4AQ78</accession>
<feature type="region of interest" description="Disordered" evidence="2">
    <location>
        <begin position="1"/>
        <end position="21"/>
    </location>
</feature>
<dbReference type="EMBL" id="AOPZ01000150">
    <property type="protein sequence ID" value="EPH43612.1"/>
    <property type="molecule type" value="Genomic_DNA"/>
</dbReference>
<gene>
    <name evidence="4" type="ORF">STRAU_3340</name>
</gene>
<dbReference type="SUPFAM" id="SSF53187">
    <property type="entry name" value="Zn-dependent exopeptidases"/>
    <property type="match status" value="1"/>
</dbReference>
<dbReference type="CDD" id="cd02696">
    <property type="entry name" value="MurNAc-LAA"/>
    <property type="match status" value="1"/>
</dbReference>
<dbReference type="Pfam" id="PF01520">
    <property type="entry name" value="Amidase_3"/>
    <property type="match status" value="1"/>
</dbReference>
<sequence length="334" mass="35038">MSYVGPDSHPPRPPRRFRGGRPLAVTLAVLVPGGLAGYLIWDSASDSESGKPARTLPSASRSEQGSPSKPSADASRSGKPAEPSKSKPAADDPKPSADPTKDSGGRPAASGPLKGKVVVVDPGHNPGNFKHTAEINRQVDIGTNSKECDTTGTSTNNGYTEARFTLDLAHRLRDLLHKQGATVRFTHDNDRPFGPCVDERARIGNEARADAVVSLHADGSAVGNRGFHVILPASVKGGAADTSAIVGPSRELGVRIAGRFVSATGSAPSNYVGDRTGLVVRRDLGGLNLSKVPKVFIECGNMRDPKDEALLTSGTWRQKAAEGLSDGIESFLRE</sequence>
<dbReference type="OrthoDB" id="3268878at2"/>
<feature type="domain" description="MurNAc-LAA" evidence="3">
    <location>
        <begin position="201"/>
        <end position="329"/>
    </location>
</feature>
<feature type="compositionally biased region" description="Basic and acidic residues" evidence="2">
    <location>
        <begin position="82"/>
        <end position="104"/>
    </location>
</feature>
<dbReference type="GO" id="GO:0030288">
    <property type="term" value="C:outer membrane-bounded periplasmic space"/>
    <property type="evidence" value="ECO:0007669"/>
    <property type="project" value="TreeGrafter"/>
</dbReference>
<dbReference type="PATRIC" id="fig|1286094.4.peg.3308"/>
<dbReference type="PANTHER" id="PTHR30404">
    <property type="entry name" value="N-ACETYLMURAMOYL-L-ALANINE AMIDASE"/>
    <property type="match status" value="1"/>
</dbReference>